<accession>A0AAP0KPV3</accession>
<dbReference type="PANTHER" id="PTHR47972">
    <property type="entry name" value="KINESIN-LIKE PROTEIN KLP-3"/>
    <property type="match status" value="1"/>
</dbReference>
<comment type="caution">
    <text evidence="2">Lacks conserved residue(s) required for the propagation of feature annotation.</text>
</comment>
<feature type="region of interest" description="Disordered" evidence="4">
    <location>
        <begin position="230"/>
        <end position="255"/>
    </location>
</feature>
<dbReference type="InterPro" id="IPR001752">
    <property type="entry name" value="Kinesin_motor_dom"/>
</dbReference>
<feature type="coiled-coil region" evidence="3">
    <location>
        <begin position="38"/>
        <end position="72"/>
    </location>
</feature>
<dbReference type="GO" id="GO:0008017">
    <property type="term" value="F:microtubule binding"/>
    <property type="evidence" value="ECO:0007669"/>
    <property type="project" value="InterPro"/>
</dbReference>
<evidence type="ECO:0000256" key="2">
    <source>
        <dbReference type="PROSITE-ProRule" id="PRU00283"/>
    </source>
</evidence>
<gene>
    <name evidence="6" type="ORF">Scep_003082</name>
</gene>
<keyword evidence="3" id="KW-0175">Coiled coil</keyword>
<evidence type="ECO:0000256" key="1">
    <source>
        <dbReference type="ARBA" id="ARBA00023175"/>
    </source>
</evidence>
<dbReference type="GO" id="GO:0007018">
    <property type="term" value="P:microtubule-based movement"/>
    <property type="evidence" value="ECO:0007669"/>
    <property type="project" value="InterPro"/>
</dbReference>
<evidence type="ECO:0000256" key="3">
    <source>
        <dbReference type="SAM" id="Coils"/>
    </source>
</evidence>
<comment type="similarity">
    <text evidence="2">Belongs to the TRAFAC class myosin-kinesin ATPase superfamily. Kinesin family.</text>
</comment>
<dbReference type="GO" id="GO:0003777">
    <property type="term" value="F:microtubule motor activity"/>
    <property type="evidence" value="ECO:0007669"/>
    <property type="project" value="InterPro"/>
</dbReference>
<feature type="domain" description="Kinesin motor" evidence="5">
    <location>
        <begin position="1"/>
        <end position="28"/>
    </location>
</feature>
<organism evidence="6 7">
    <name type="scientific">Stephania cephalantha</name>
    <dbReference type="NCBI Taxonomy" id="152367"/>
    <lineage>
        <taxon>Eukaryota</taxon>
        <taxon>Viridiplantae</taxon>
        <taxon>Streptophyta</taxon>
        <taxon>Embryophyta</taxon>
        <taxon>Tracheophyta</taxon>
        <taxon>Spermatophyta</taxon>
        <taxon>Magnoliopsida</taxon>
        <taxon>Ranunculales</taxon>
        <taxon>Menispermaceae</taxon>
        <taxon>Menispermoideae</taxon>
        <taxon>Cissampelideae</taxon>
        <taxon>Stephania</taxon>
    </lineage>
</organism>
<proteinExistence type="inferred from homology"/>
<dbReference type="Proteomes" id="UP001419268">
    <property type="component" value="Unassembled WGS sequence"/>
</dbReference>
<evidence type="ECO:0000313" key="7">
    <source>
        <dbReference type="Proteomes" id="UP001419268"/>
    </source>
</evidence>
<reference evidence="6 7" key="1">
    <citation type="submission" date="2024-01" db="EMBL/GenBank/DDBJ databases">
        <title>Genome assemblies of Stephania.</title>
        <authorList>
            <person name="Yang L."/>
        </authorList>
    </citation>
    <scope>NUCLEOTIDE SEQUENCE [LARGE SCALE GENOMIC DNA]</scope>
    <source>
        <strain evidence="6">JXDWG</strain>
        <tissue evidence="6">Leaf</tissue>
    </source>
</reference>
<evidence type="ECO:0000256" key="4">
    <source>
        <dbReference type="SAM" id="MobiDB-lite"/>
    </source>
</evidence>
<dbReference type="Gene3D" id="1.20.58.1980">
    <property type="match status" value="1"/>
</dbReference>
<protein>
    <recommendedName>
        <fullName evidence="5">Kinesin motor domain-containing protein</fullName>
    </recommendedName>
</protein>
<dbReference type="GO" id="GO:0015630">
    <property type="term" value="C:microtubule cytoskeleton"/>
    <property type="evidence" value="ECO:0007669"/>
    <property type="project" value="TreeGrafter"/>
</dbReference>
<dbReference type="PROSITE" id="PS50067">
    <property type="entry name" value="KINESIN_MOTOR_2"/>
    <property type="match status" value="1"/>
</dbReference>
<evidence type="ECO:0000259" key="5">
    <source>
        <dbReference type="PROSITE" id="PS50067"/>
    </source>
</evidence>
<evidence type="ECO:0000313" key="6">
    <source>
        <dbReference type="EMBL" id="KAK9156508.1"/>
    </source>
</evidence>
<keyword evidence="1" id="KW-0505">Motor protein</keyword>
<dbReference type="InterPro" id="IPR027640">
    <property type="entry name" value="Kinesin-like_fam"/>
</dbReference>
<dbReference type="AlphaFoldDB" id="A0AAP0KPV3"/>
<dbReference type="PANTHER" id="PTHR47972:SF23">
    <property type="entry name" value="KINESIN MOTOR DOMAIN-CONTAINING PROTEIN"/>
    <property type="match status" value="1"/>
</dbReference>
<dbReference type="GO" id="GO:0005524">
    <property type="term" value="F:ATP binding"/>
    <property type="evidence" value="ECO:0007669"/>
    <property type="project" value="InterPro"/>
</dbReference>
<name>A0AAP0KPV3_9MAGN</name>
<comment type="caution">
    <text evidence="6">The sequence shown here is derived from an EMBL/GenBank/DDBJ whole genome shotgun (WGS) entry which is preliminary data.</text>
</comment>
<keyword evidence="7" id="KW-1185">Reference proteome</keyword>
<dbReference type="EMBL" id="JBBNAG010000002">
    <property type="protein sequence ID" value="KAK9156508.1"/>
    <property type="molecule type" value="Genomic_DNA"/>
</dbReference>
<sequence>MVVHISPKEEDLCETVCSLGFATRVRSVHLGNEDKEVRAKKEVAMAQLLQRVQQLEYESQDVRKDIKKLKERLHDQLTGTEPSPRERMEVQYLSERLPQCKEREERVNVDTAGSFPAKLPRFMRPTICSTKKASLDQPAAEWVRKRSSSVRAESVTFPLKAISDCGSECSISRTSCLTDYETEYGNNASECEIKMVALPQQKKPQRTNKGESSKGLLVNNWLHDRQKTEPANALTNTSGRTPAIPPSQKKDRSFEHSTVRQLNFNGMSNKISSREEFNNGKLEKLTTLEKIRSSVEDLAIDRMQCSSDDAVKKKLGSASVSSFSVEEALDLQEGLDANSSCCGTSIDNAYSGVIHQKNIVMETKWIEIDRRTSDDSADIVMLNDFTTNDLECCDRISVTNENICSTNQKGKSELEAEYENFPPKRISVIEQKDQVEAPASDEHITAREKGKGDFRDSHNVEVLAMACLHDMKSRRALFMNVKAADEKNYIEISEEQKCPTGILDLIGHKVQTICASTLLGLGVQNLGLGHDFFDGLVL</sequence>